<evidence type="ECO:0000256" key="2">
    <source>
        <dbReference type="SAM" id="SignalP"/>
    </source>
</evidence>
<dbReference type="RefSeq" id="WP_121134704.1">
    <property type="nucleotide sequence ID" value="NZ_JBHUFK010000042.1"/>
</dbReference>
<name>A0A494YRB1_9BACI</name>
<comment type="caution">
    <text evidence="3">The sequence shown here is derived from an EMBL/GenBank/DDBJ whole genome shotgun (WGS) entry which is preliminary data.</text>
</comment>
<dbReference type="AlphaFoldDB" id="A0A494YRB1"/>
<gene>
    <name evidence="3" type="ORF">D8M05_19325</name>
</gene>
<dbReference type="Proteomes" id="UP000281813">
    <property type="component" value="Unassembled WGS sequence"/>
</dbReference>
<dbReference type="EMBL" id="RBZO01000055">
    <property type="protein sequence ID" value="RKQ11768.1"/>
    <property type="molecule type" value="Genomic_DNA"/>
</dbReference>
<feature type="region of interest" description="Disordered" evidence="1">
    <location>
        <begin position="30"/>
        <end position="107"/>
    </location>
</feature>
<evidence type="ECO:0000313" key="4">
    <source>
        <dbReference type="Proteomes" id="UP000281813"/>
    </source>
</evidence>
<proteinExistence type="predicted"/>
<reference evidence="3 4" key="1">
    <citation type="journal article" date="2015" name="Antonie Van Leeuwenhoek">
        <title>Oceanobacillus bengalensis sp. nov., a bacterium isolated from seawater of the Bay of Bengal.</title>
        <authorList>
            <person name="Yongchang O."/>
            <person name="Xiang W."/>
            <person name="Wang G."/>
        </authorList>
    </citation>
    <scope>NUCLEOTIDE SEQUENCE [LARGE SCALE GENOMIC DNA]</scope>
    <source>
        <strain evidence="3 4">MCCC 1K00260</strain>
    </source>
</reference>
<feature type="chain" id="PRO_5019715124" description="Lipoprotein" evidence="2">
    <location>
        <begin position="26"/>
        <end position="228"/>
    </location>
</feature>
<keyword evidence="2" id="KW-0732">Signal</keyword>
<accession>A0A494YRB1</accession>
<evidence type="ECO:0000313" key="3">
    <source>
        <dbReference type="EMBL" id="RKQ11768.1"/>
    </source>
</evidence>
<feature type="compositionally biased region" description="Polar residues" evidence="1">
    <location>
        <begin position="56"/>
        <end position="65"/>
    </location>
</feature>
<organism evidence="3 4">
    <name type="scientific">Oceanobacillus bengalensis</name>
    <dbReference type="NCBI Taxonomy" id="1435466"/>
    <lineage>
        <taxon>Bacteria</taxon>
        <taxon>Bacillati</taxon>
        <taxon>Bacillota</taxon>
        <taxon>Bacilli</taxon>
        <taxon>Bacillales</taxon>
        <taxon>Bacillaceae</taxon>
        <taxon>Oceanobacillus</taxon>
    </lineage>
</organism>
<dbReference type="PROSITE" id="PS51257">
    <property type="entry name" value="PROKAR_LIPOPROTEIN"/>
    <property type="match status" value="1"/>
</dbReference>
<evidence type="ECO:0000256" key="1">
    <source>
        <dbReference type="SAM" id="MobiDB-lite"/>
    </source>
</evidence>
<feature type="signal peptide" evidence="2">
    <location>
        <begin position="1"/>
        <end position="25"/>
    </location>
</feature>
<feature type="compositionally biased region" description="Low complexity" evidence="1">
    <location>
        <begin position="31"/>
        <end position="44"/>
    </location>
</feature>
<feature type="compositionally biased region" description="Acidic residues" evidence="1">
    <location>
        <begin position="66"/>
        <end position="80"/>
    </location>
</feature>
<protein>
    <recommendedName>
        <fullName evidence="5">Lipoprotein</fullName>
    </recommendedName>
</protein>
<feature type="compositionally biased region" description="Polar residues" evidence="1">
    <location>
        <begin position="85"/>
        <end position="94"/>
    </location>
</feature>
<dbReference type="OrthoDB" id="2136654at2"/>
<keyword evidence="4" id="KW-1185">Reference proteome</keyword>
<evidence type="ECO:0008006" key="5">
    <source>
        <dbReference type="Google" id="ProtNLM"/>
    </source>
</evidence>
<sequence>MKKRTKNFYFNVVLLFFVGILTGCANDGNEETTTNSSENNSVLESTEEDTTKTDENASTSEIVESNTDEANDISSEETDKDDSGHTPSENSDSNVGDKEDKETLSQYSSEQIEYARVWLQLGANQDIDGLYVQHIPAGTPLNPNDETSLEYPEDVIQLAGGRLVDGSVTYSGNGDGTINEYNVPLRWDGNYPAGEKFYTDIINHTESVYIDTGNDEDVIELIKLTNIQ</sequence>